<name>A0A429ZSE8_9ENTE</name>
<dbReference type="Gene3D" id="2.60.40.3350">
    <property type="match status" value="1"/>
</dbReference>
<dbReference type="RefSeq" id="WP_126778942.1">
    <property type="nucleotide sequence ID" value="NZ_NGJU01000006.1"/>
</dbReference>
<feature type="domain" description="BppU N-terminal" evidence="1">
    <location>
        <begin position="4"/>
        <end position="138"/>
    </location>
</feature>
<dbReference type="AlphaFoldDB" id="A0A429ZSE8"/>
<organism evidence="2 3">
    <name type="scientific">Vagococcus salmoninarum</name>
    <dbReference type="NCBI Taxonomy" id="2739"/>
    <lineage>
        <taxon>Bacteria</taxon>
        <taxon>Bacillati</taxon>
        <taxon>Bacillota</taxon>
        <taxon>Bacilli</taxon>
        <taxon>Lactobacillales</taxon>
        <taxon>Enterococcaceae</taxon>
        <taxon>Vagococcus</taxon>
    </lineage>
</organism>
<dbReference type="Pfam" id="PF10651">
    <property type="entry name" value="BppU_N"/>
    <property type="match status" value="1"/>
</dbReference>
<evidence type="ECO:0000313" key="3">
    <source>
        <dbReference type="Proteomes" id="UP000287239"/>
    </source>
</evidence>
<accession>A0A429ZSE8</accession>
<sequence length="310" mass="34547">MSVYNMTLSTTEPTNNVGVISVRQGDKESQTFVAEIIENNISKDDINGYSVFLNVMFEDNIIARDLAAFDYGTGVATYTLNASFYQRIGKVSAYFSFEKDGVSDSTANFEYTVIPGACQNIRQGNYIYEFEQIKDILEQIINNGDFTSIISDISALRRITTSNSNVLSNHVADKENPHDLTPEKLGVYGKSEIDIMTNVSGKVVYKGATYFKASNTIEWDSQIMKMGIIIIFSRWERDGETSVGPGDYHFKHEFIAKAGIEAHAGMNHRIGMSDPAAMKVVYPYLGRLTGHDSNSASPNNQWCIREVIVI</sequence>
<dbReference type="Proteomes" id="UP000287239">
    <property type="component" value="Unassembled WGS sequence"/>
</dbReference>
<dbReference type="GeneID" id="98567794"/>
<comment type="caution">
    <text evidence="2">The sequence shown here is derived from an EMBL/GenBank/DDBJ whole genome shotgun (WGS) entry which is preliminary data.</text>
</comment>
<gene>
    <name evidence="2" type="ORF">CBF35_05375</name>
</gene>
<proteinExistence type="predicted"/>
<dbReference type="EMBL" id="NGJU01000006">
    <property type="protein sequence ID" value="RST96664.1"/>
    <property type="molecule type" value="Genomic_DNA"/>
</dbReference>
<dbReference type="InterPro" id="IPR018913">
    <property type="entry name" value="BppU_N"/>
</dbReference>
<reference evidence="2 3" key="1">
    <citation type="submission" date="2017-05" db="EMBL/GenBank/DDBJ databases">
        <title>Vagococcus spp. assemblies.</title>
        <authorList>
            <person name="Gulvik C.A."/>
        </authorList>
    </citation>
    <scope>NUCLEOTIDE SEQUENCE [LARGE SCALE GENOMIC DNA]</scope>
    <source>
        <strain evidence="2 3">NCFB 2777</strain>
    </source>
</reference>
<keyword evidence="3" id="KW-1185">Reference proteome</keyword>
<dbReference type="OrthoDB" id="9795386at2"/>
<protein>
    <recommendedName>
        <fullName evidence="1">BppU N-terminal domain-containing protein</fullName>
    </recommendedName>
</protein>
<evidence type="ECO:0000259" key="1">
    <source>
        <dbReference type="Pfam" id="PF10651"/>
    </source>
</evidence>
<evidence type="ECO:0000313" key="2">
    <source>
        <dbReference type="EMBL" id="RST96664.1"/>
    </source>
</evidence>